<proteinExistence type="predicted"/>
<name>A0ACD1AH45_9FIRM</name>
<accession>A0ACD1AH45</accession>
<evidence type="ECO:0000313" key="1">
    <source>
        <dbReference type="EMBL" id="QOX65860.1"/>
    </source>
</evidence>
<protein>
    <submittedName>
        <fullName evidence="1">LD-carboxypeptidase</fullName>
    </submittedName>
</protein>
<sequence length="310" mass="33764">MLKPKCLKAGDRIALIAPSSPVTEEKLKLCANSVKFLGLKPVIYPSATMSHGYLSGPDVIRAKDINDAFQNPDIEGIFCVRGGYGMTRILNKIDYKSIAKNPKLLIGYSDITGLHVALNQKCKLITLHSPMPSRGWDSLDSVTLGCLRESLLSSKPLGAAPEMKGEPIEIIHPGVAEGQIIGGNLSLLAATLGTPYEINTKNKILFIEEVEERNYKIDRGLTSLALAGKFRDCAGIILGTWADCGDPDVEPEHNLTLSQVFEEVIKPFQKPTINNFRAGHIYPQITIPMGVRTLLDADHGSVTFLESATR</sequence>
<evidence type="ECO:0000313" key="2">
    <source>
        <dbReference type="Proteomes" id="UP000594014"/>
    </source>
</evidence>
<reference evidence="1" key="1">
    <citation type="submission" date="2019-08" db="EMBL/GenBank/DDBJ databases">
        <title>Genome sequence of Clostridiales bacterium MT110.</title>
        <authorList>
            <person name="Cao J."/>
        </authorList>
    </citation>
    <scope>NUCLEOTIDE SEQUENCE</scope>
    <source>
        <strain evidence="1">MT110</strain>
    </source>
</reference>
<dbReference type="EMBL" id="CP042469">
    <property type="protein sequence ID" value="QOX65860.1"/>
    <property type="molecule type" value="Genomic_DNA"/>
</dbReference>
<dbReference type="Proteomes" id="UP000594014">
    <property type="component" value="Chromosome"/>
</dbReference>
<gene>
    <name evidence="1" type="ORF">FRZ06_06255</name>
</gene>
<keyword evidence="2" id="KW-1185">Reference proteome</keyword>
<organism evidence="1 2">
    <name type="scientific">Anoxybacterium hadale</name>
    <dbReference type="NCBI Taxonomy" id="3408580"/>
    <lineage>
        <taxon>Bacteria</taxon>
        <taxon>Bacillati</taxon>
        <taxon>Bacillota</taxon>
        <taxon>Clostridia</taxon>
        <taxon>Peptostreptococcales</taxon>
        <taxon>Anaerovoracaceae</taxon>
        <taxon>Anoxybacterium</taxon>
    </lineage>
</organism>